<dbReference type="RefSeq" id="WP_144685379.1">
    <property type="nucleotide sequence ID" value="NZ_VLLC01000017.1"/>
</dbReference>
<keyword evidence="3" id="KW-0449">Lipoprotein</keyword>
<evidence type="ECO:0000256" key="1">
    <source>
        <dbReference type="SAM" id="SignalP"/>
    </source>
</evidence>
<feature type="domain" description="Lipoprotein LPP20-like" evidence="2">
    <location>
        <begin position="41"/>
        <end position="146"/>
    </location>
</feature>
<gene>
    <name evidence="3" type="ORF">LZ24_02259</name>
</gene>
<evidence type="ECO:0000313" key="3">
    <source>
        <dbReference type="EMBL" id="TWI70689.1"/>
    </source>
</evidence>
<sequence length="194" mass="21264">MKKQLVKMILLAGIIALAGACTPKQAPVSDTGMPDEYKDAPSWVFNPELEGGVSAVGTARIGAAGFAFARNEALADGRDQLARQMSVKVQNMVKNFTQATGLGDDETVDRVSSQVSRQVANETLAGSRMRSMWRAPNGELFVWMVVEPEAVRAAAREAVTTSYKNDQALWQQFQAKRAHDELDAVINREFQDFN</sequence>
<dbReference type="EMBL" id="VLLC01000017">
    <property type="protein sequence ID" value="TWI70689.1"/>
    <property type="molecule type" value="Genomic_DNA"/>
</dbReference>
<evidence type="ECO:0000313" key="4">
    <source>
        <dbReference type="Proteomes" id="UP000318307"/>
    </source>
</evidence>
<keyword evidence="4" id="KW-1185">Reference proteome</keyword>
<feature type="chain" id="PRO_5021829266" evidence="1">
    <location>
        <begin position="27"/>
        <end position="194"/>
    </location>
</feature>
<dbReference type="InterPro" id="IPR024952">
    <property type="entry name" value="LPP20-like_dom"/>
</dbReference>
<proteinExistence type="predicted"/>
<dbReference type="Proteomes" id="UP000318307">
    <property type="component" value="Unassembled WGS sequence"/>
</dbReference>
<protein>
    <submittedName>
        <fullName evidence="3">LPP20 lipoprotein</fullName>
    </submittedName>
</protein>
<feature type="signal peptide" evidence="1">
    <location>
        <begin position="1"/>
        <end position="26"/>
    </location>
</feature>
<keyword evidence="1" id="KW-0732">Signal</keyword>
<reference evidence="3 4" key="1">
    <citation type="submission" date="2019-07" db="EMBL/GenBank/DDBJ databases">
        <title>Genome sequencing of 100 strains of the haloalkaliphilic chemolithoautotrophic sulfur-oxidizing bacterium Thioalkalivibrio.</title>
        <authorList>
            <person name="Muyzer G."/>
        </authorList>
    </citation>
    <scope>NUCLEOTIDE SEQUENCE [LARGE SCALE GENOMIC DNA]</scope>
    <source>
        <strain evidence="3 4">ASO4-4</strain>
    </source>
</reference>
<dbReference type="PROSITE" id="PS51257">
    <property type="entry name" value="PROKAR_LIPOPROTEIN"/>
    <property type="match status" value="1"/>
</dbReference>
<dbReference type="Pfam" id="PF02169">
    <property type="entry name" value="LPP20"/>
    <property type="match status" value="1"/>
</dbReference>
<evidence type="ECO:0000259" key="2">
    <source>
        <dbReference type="Pfam" id="PF02169"/>
    </source>
</evidence>
<name>A0A562RNS8_9BACT</name>
<accession>A0A562RNS8</accession>
<dbReference type="Gene3D" id="3.10.129.140">
    <property type="entry name" value="Helicobacter TNF-alpha-Inducing protein"/>
    <property type="match status" value="1"/>
</dbReference>
<organism evidence="3 4">
    <name type="scientific">Desulfobotulus alkaliphilus</name>
    <dbReference type="NCBI Taxonomy" id="622671"/>
    <lineage>
        <taxon>Bacteria</taxon>
        <taxon>Pseudomonadati</taxon>
        <taxon>Thermodesulfobacteriota</taxon>
        <taxon>Desulfobacteria</taxon>
        <taxon>Desulfobacterales</taxon>
        <taxon>Desulfobacteraceae</taxon>
        <taxon>Desulfobotulus</taxon>
    </lineage>
</organism>
<dbReference type="AlphaFoldDB" id="A0A562RNS8"/>
<comment type="caution">
    <text evidence="3">The sequence shown here is derived from an EMBL/GenBank/DDBJ whole genome shotgun (WGS) entry which is preliminary data.</text>
</comment>
<dbReference type="OrthoDB" id="9794307at2"/>